<dbReference type="InterPro" id="IPR011009">
    <property type="entry name" value="Kinase-like_dom_sf"/>
</dbReference>
<accession>A0A2N0P0S8</accession>
<dbReference type="EMBL" id="LLXJ01001870">
    <property type="protein sequence ID" value="PKC00435.1"/>
    <property type="molecule type" value="Genomic_DNA"/>
</dbReference>
<dbReference type="Gene3D" id="1.10.10.1010">
    <property type="entry name" value="Intein homing endonuclease, domain IV"/>
    <property type="match status" value="9"/>
</dbReference>
<dbReference type="PANTHER" id="PTHR44329">
    <property type="entry name" value="SERINE/THREONINE-PROTEIN KINASE TNNI3K-RELATED"/>
    <property type="match status" value="1"/>
</dbReference>
<protein>
    <recommendedName>
        <fullName evidence="6">Protein kinase domain-containing protein</fullName>
    </recommendedName>
</protein>
<gene>
    <name evidence="7" type="ORF">RhiirA5_428193</name>
</gene>
<feature type="coiled-coil region" evidence="5">
    <location>
        <begin position="1531"/>
        <end position="1562"/>
    </location>
</feature>
<evidence type="ECO:0000256" key="3">
    <source>
        <dbReference type="ARBA" id="ARBA00022777"/>
    </source>
</evidence>
<dbReference type="GO" id="GO:0005524">
    <property type="term" value="F:ATP binding"/>
    <property type="evidence" value="ECO:0007669"/>
    <property type="project" value="UniProtKB-KW"/>
</dbReference>
<dbReference type="Pfam" id="PF07714">
    <property type="entry name" value="PK_Tyr_Ser-Thr"/>
    <property type="match status" value="1"/>
</dbReference>
<evidence type="ECO:0000256" key="5">
    <source>
        <dbReference type="SAM" id="Coils"/>
    </source>
</evidence>
<evidence type="ECO:0000256" key="2">
    <source>
        <dbReference type="ARBA" id="ARBA00022741"/>
    </source>
</evidence>
<dbReference type="Proteomes" id="UP000232722">
    <property type="component" value="Unassembled WGS sequence"/>
</dbReference>
<dbReference type="VEuPathDB" id="FungiDB:RhiirA1_534134"/>
<keyword evidence="1" id="KW-0808">Transferase</keyword>
<dbReference type="SUPFAM" id="SSF56112">
    <property type="entry name" value="Protein kinase-like (PK-like)"/>
    <property type="match status" value="1"/>
</dbReference>
<keyword evidence="2" id="KW-0547">Nucleotide-binding</keyword>
<name>A0A2N0P0S8_9GLOM</name>
<dbReference type="Gene3D" id="1.10.510.10">
    <property type="entry name" value="Transferase(Phosphotransferase) domain 1"/>
    <property type="match status" value="1"/>
</dbReference>
<comment type="caution">
    <text evidence="7">The sequence shown here is derived from an EMBL/GenBank/DDBJ whole genome shotgun (WGS) entry which is preliminary data.</text>
</comment>
<keyword evidence="4" id="KW-0067">ATP-binding</keyword>
<dbReference type="InterPro" id="IPR051681">
    <property type="entry name" value="Ser/Thr_Kinases-Pseudokinases"/>
</dbReference>
<dbReference type="InterPro" id="IPR001245">
    <property type="entry name" value="Ser-Thr/Tyr_kinase_cat_dom"/>
</dbReference>
<reference evidence="7 8" key="1">
    <citation type="submission" date="2016-04" db="EMBL/GenBank/DDBJ databases">
        <title>Genome analyses suggest a sexual origin of heterokaryosis in a supposedly ancient asexual fungus.</title>
        <authorList>
            <person name="Ropars J."/>
            <person name="Sedzielewska K."/>
            <person name="Noel J."/>
            <person name="Charron P."/>
            <person name="Farinelli L."/>
            <person name="Marton T."/>
            <person name="Kruger M."/>
            <person name="Pelin A."/>
            <person name="Brachmann A."/>
            <person name="Corradi N."/>
        </authorList>
    </citation>
    <scope>NUCLEOTIDE SEQUENCE [LARGE SCALE GENOMIC DNA]</scope>
    <source>
        <strain evidence="7 8">A5</strain>
    </source>
</reference>
<dbReference type="VEuPathDB" id="FungiDB:RhiirA1_469015"/>
<evidence type="ECO:0000256" key="4">
    <source>
        <dbReference type="ARBA" id="ARBA00022840"/>
    </source>
</evidence>
<feature type="domain" description="Protein kinase" evidence="6">
    <location>
        <begin position="1273"/>
        <end position="1531"/>
    </location>
</feature>
<dbReference type="VEuPathDB" id="FungiDB:FUN_020293"/>
<organism evidence="7 8">
    <name type="scientific">Rhizophagus irregularis</name>
    <dbReference type="NCBI Taxonomy" id="588596"/>
    <lineage>
        <taxon>Eukaryota</taxon>
        <taxon>Fungi</taxon>
        <taxon>Fungi incertae sedis</taxon>
        <taxon>Mucoromycota</taxon>
        <taxon>Glomeromycotina</taxon>
        <taxon>Glomeromycetes</taxon>
        <taxon>Glomerales</taxon>
        <taxon>Glomeraceae</taxon>
        <taxon>Rhizophagus</taxon>
    </lineage>
</organism>
<evidence type="ECO:0000256" key="1">
    <source>
        <dbReference type="ARBA" id="ARBA00022679"/>
    </source>
</evidence>
<dbReference type="VEuPathDB" id="FungiDB:RhiirFUN_000894"/>
<dbReference type="VEuPathDB" id="FungiDB:FUN_009429"/>
<dbReference type="GO" id="GO:0004674">
    <property type="term" value="F:protein serine/threonine kinase activity"/>
    <property type="evidence" value="ECO:0007669"/>
    <property type="project" value="TreeGrafter"/>
</dbReference>
<evidence type="ECO:0000259" key="6">
    <source>
        <dbReference type="PROSITE" id="PS50011"/>
    </source>
</evidence>
<dbReference type="InterPro" id="IPR000719">
    <property type="entry name" value="Prot_kinase_dom"/>
</dbReference>
<reference evidence="7 8" key="2">
    <citation type="submission" date="2017-09" db="EMBL/GenBank/DDBJ databases">
        <title>Extensive intraspecific genome diversity in a model arbuscular mycorrhizal fungus.</title>
        <authorList>
            <person name="Chen E.C."/>
            <person name="Morin E."/>
            <person name="Beaudet D."/>
            <person name="Noel J."/>
            <person name="Ndikumana S."/>
            <person name="Charron P."/>
            <person name="St-Onge C."/>
            <person name="Giorgi J."/>
            <person name="Grigoriev I.V."/>
            <person name="Roux C."/>
            <person name="Martin F.M."/>
            <person name="Corradi N."/>
        </authorList>
    </citation>
    <scope>NUCLEOTIDE SEQUENCE [LARGE SCALE GENOMIC DNA]</scope>
    <source>
        <strain evidence="7 8">A5</strain>
    </source>
</reference>
<dbReference type="VEuPathDB" id="FungiDB:RhiirA1_486981"/>
<dbReference type="PROSITE" id="PS50011">
    <property type="entry name" value="PROTEIN_KINASE_DOM"/>
    <property type="match status" value="1"/>
</dbReference>
<dbReference type="PANTHER" id="PTHR44329:SF288">
    <property type="entry name" value="MITOGEN-ACTIVATED PROTEIN KINASE KINASE KINASE 20"/>
    <property type="match status" value="1"/>
</dbReference>
<sequence length="1630" mass="193097">MDKEKPIKSFGNNDIDKFIQNTQLSVQKSCEVPNALEWIPYGRFSNIKCIIINEKYRANWIDGNISYWNDDNQNWIRKNDNMIVELKTLNDLKNVALEFENEIKKPHGITQNPMTKNYMMVFEYRCKKCNEVCNTIHFQQNFINWTSGNNDIDKFIQNTQLSAHNKVSDVLEWIPYDRFYNIKYNTITGMYRANWIDGNLSCWSNYYQNWKRIHKNMIVKLKTLNNLKNVTLEFENEINEPYGITQNPITKNYMVVLNRKCIICNKMCNALHFHQNFGNWTSGNNDIDEFIQDTQLSVHKYREISDALEWIPYNKFYNIKYNAITGMYRANWIGGNIKFWDHNNQNWVRKNNNMIVELKILNNLNNITFEFTNETSKSYGITQDLMTKNYMMVLEYRCKKCNKVCNAIHFQQNFGNWTSGNNDIDKFIQDTQLSVHKYYEISDALEWIPYDRFSNIKCITKTEKYRANWIDGNISYWNNNNQNWIRKNNNMVVELKTLNDLKNVTLEFENEIKELCGITQNPITKNYMMVLKYKCKKCNDVCNALYFHQNFGNWTSGNNDIDRFIQNTQLSVHNNVSDVLEWIPYNRLYNIESIAKTEKYRANWIDGNLSYWSNNNQNWIRKNNNMIVELKNLNNLNNITFEFTNETSKSYGITQDLMTKNYMMVLEYRCKKCNKVCNTIHFQQNFINWTSGNNDIDKFIQNTQLSVHESYEVSNALEWIPYDRFSNIKFITKTEKYRANWIDSNISYWNDYNQNWIRENNNTIVELKTLNDLKNVTLEFRNEINKPYGITQNPITKNYMMVLNSKCKKCNKICNALHFHQNFGNWTSSNNDIDKFIQNTQLSAHNKVSDVLEWIPYDRFYNIRYITKTGMYRANWIDGNLSCWSNYNQNWERENKDMIVELKILNNSKNATLEFMNEIKMDYKLYGITQDPITKNYMMVLKYKCKKCNNVCYAINFEYNFINWTSGNNDIDKFIQNTQLSVHGSKYCEVSNALEWIPYDRFFNIKCITKSEKCRANWIDGNLSYWSNYNQNWERENKNMIVELNPLNNFKSATLEFMNEINKSYGITQNPVTKNYMMVLDNKCKKCNKICNALHFHQNFGNWTSGKNDIDKFIQATQLSVHTNDVSDVLEWISYNRFYNIKCITKAEKYIANWIDGTINYWDNNGQNWIRENQNMIVNLKSLNDIALEFINEIKLDHKIYGITQDPETKNFMMVLNNKCKECNNVCNTIHFQQNFGNWTSGNNDIDKLIQDTQLSVHNDVSNALKWIPYDRFYDIKYIAKGGFGKVYRAIWIDGGEYQNMPVALKSLNNSKNITLKFMNEIMIHSKFDKFKDFIIKFYGMTQDPETEEYIMVLKYADNGSLRNYLDTNYNNLNWYDKIKYLLEIASGLDGIHEKEFIHQDLHSGNILMSILNMHIADMGLCKPADCKESENTKNTIYGVLSYVAPEIIRGQTYTKAADIYSFGVIMYELISGLPPYNDISHDNLLAIKICKGLRPRFNIKVPQLVVRLIKRCLDANPLNRPTTEETHEILKKWLNDLNNNQTELQRQIKEAEEENNNLLTENTPTNLGLSYKTHSEAIYTSRLLNFNNLPEPKNSYDYYEQNDDIISKEFSESLQIDISQLNIIKMENI</sequence>
<keyword evidence="5" id="KW-0175">Coiled coil</keyword>
<evidence type="ECO:0000313" key="8">
    <source>
        <dbReference type="Proteomes" id="UP000232722"/>
    </source>
</evidence>
<keyword evidence="3" id="KW-0418">Kinase</keyword>
<proteinExistence type="predicted"/>
<evidence type="ECO:0000313" key="7">
    <source>
        <dbReference type="EMBL" id="PKC00435.1"/>
    </source>
</evidence>